<evidence type="ECO:0000256" key="1">
    <source>
        <dbReference type="SAM" id="MobiDB-lite"/>
    </source>
</evidence>
<dbReference type="AlphaFoldDB" id="A0A0Q9Y3V9"/>
<evidence type="ECO:0000313" key="2">
    <source>
        <dbReference type="EMBL" id="KRG11550.1"/>
    </source>
</evidence>
<protein>
    <submittedName>
        <fullName evidence="2">Uncharacterized protein</fullName>
    </submittedName>
</protein>
<gene>
    <name evidence="2" type="ORF">ACA29_17075</name>
</gene>
<reference evidence="2 3" key="1">
    <citation type="submission" date="2015-06" db="EMBL/GenBank/DDBJ databases">
        <title>Genome sequencing project of Bacillus galactosidilyticus PL133.</title>
        <authorList>
            <person name="Gaiero J."/>
            <person name="Nicol R."/>
            <person name="Habash M."/>
        </authorList>
    </citation>
    <scope>NUCLEOTIDE SEQUENCE [LARGE SCALE GENOMIC DNA]</scope>
    <source>
        <strain evidence="2 3">PL133</strain>
    </source>
</reference>
<organism evidence="2 3">
    <name type="scientific">Lederbergia galactosidilytica</name>
    <dbReference type="NCBI Taxonomy" id="217031"/>
    <lineage>
        <taxon>Bacteria</taxon>
        <taxon>Bacillati</taxon>
        <taxon>Bacillota</taxon>
        <taxon>Bacilli</taxon>
        <taxon>Bacillales</taxon>
        <taxon>Bacillaceae</taxon>
        <taxon>Lederbergia</taxon>
    </lineage>
</organism>
<comment type="caution">
    <text evidence="2">The sequence shown here is derived from an EMBL/GenBank/DDBJ whole genome shotgun (WGS) entry which is preliminary data.</text>
</comment>
<proteinExistence type="predicted"/>
<sequence>MANHILKTDTLNKGRVKINAAIDHASKAIDNSEQASNASNQAVQIAQSAESKSEYTQQQLDNIIIESGTSDAETIQARGKHSLLYERLDASDTNIQRSILDFRLKSTRC</sequence>
<name>A0A0Q9Y3V9_9BACI</name>
<dbReference type="EMBL" id="LGPB01000122">
    <property type="protein sequence ID" value="KRG11550.1"/>
    <property type="molecule type" value="Genomic_DNA"/>
</dbReference>
<evidence type="ECO:0000313" key="3">
    <source>
        <dbReference type="Proteomes" id="UP000053881"/>
    </source>
</evidence>
<feature type="region of interest" description="Disordered" evidence="1">
    <location>
        <begin position="30"/>
        <end position="50"/>
    </location>
</feature>
<accession>A0A0Q9Y3V9</accession>
<dbReference type="PATRIC" id="fig|217031.4.peg.5802"/>
<dbReference type="Proteomes" id="UP000053881">
    <property type="component" value="Unassembled WGS sequence"/>
</dbReference>